<dbReference type="InterPro" id="IPR035965">
    <property type="entry name" value="PAS-like_dom_sf"/>
</dbReference>
<feature type="domain" description="Histidine kinase" evidence="7">
    <location>
        <begin position="279"/>
        <end position="483"/>
    </location>
</feature>
<dbReference type="InterPro" id="IPR003594">
    <property type="entry name" value="HATPase_dom"/>
</dbReference>
<dbReference type="Gene3D" id="1.10.287.130">
    <property type="match status" value="1"/>
</dbReference>
<evidence type="ECO:0000256" key="1">
    <source>
        <dbReference type="ARBA" id="ARBA00000085"/>
    </source>
</evidence>
<dbReference type="InterPro" id="IPR036890">
    <property type="entry name" value="HATPase_C_sf"/>
</dbReference>
<dbReference type="PROSITE" id="PS50109">
    <property type="entry name" value="HIS_KIN"/>
    <property type="match status" value="1"/>
</dbReference>
<evidence type="ECO:0000256" key="3">
    <source>
        <dbReference type="ARBA" id="ARBA00022679"/>
    </source>
</evidence>
<dbReference type="CDD" id="cd00082">
    <property type="entry name" value="HisKA"/>
    <property type="match status" value="1"/>
</dbReference>
<evidence type="ECO:0000313" key="12">
    <source>
        <dbReference type="Proteomes" id="UP001254813"/>
    </source>
</evidence>
<evidence type="ECO:0000259" key="10">
    <source>
        <dbReference type="PROSITE" id="PS50113"/>
    </source>
</evidence>
<dbReference type="PANTHER" id="PTHR43711:SF1">
    <property type="entry name" value="HISTIDINE KINASE 1"/>
    <property type="match status" value="1"/>
</dbReference>
<dbReference type="Gene3D" id="3.40.50.2300">
    <property type="match status" value="1"/>
</dbReference>
<dbReference type="PROSITE" id="PS50113">
    <property type="entry name" value="PAC"/>
    <property type="match status" value="1"/>
</dbReference>
<dbReference type="InterPro" id="IPR050736">
    <property type="entry name" value="Sensor_HK_Regulatory"/>
</dbReference>
<evidence type="ECO:0000256" key="2">
    <source>
        <dbReference type="ARBA" id="ARBA00012438"/>
    </source>
</evidence>
<dbReference type="CDD" id="cd00130">
    <property type="entry name" value="PAS"/>
    <property type="match status" value="1"/>
</dbReference>
<evidence type="ECO:0000259" key="7">
    <source>
        <dbReference type="PROSITE" id="PS50109"/>
    </source>
</evidence>
<dbReference type="Pfam" id="PF08448">
    <property type="entry name" value="PAS_4"/>
    <property type="match status" value="1"/>
</dbReference>
<dbReference type="Gene3D" id="3.30.565.10">
    <property type="entry name" value="Histidine kinase-like ATPase, C-terminal domain"/>
    <property type="match status" value="1"/>
</dbReference>
<comment type="caution">
    <text evidence="6">Lacks conserved residue(s) required for the propagation of feature annotation.</text>
</comment>
<evidence type="ECO:0000256" key="5">
    <source>
        <dbReference type="ARBA" id="ARBA00023012"/>
    </source>
</evidence>
<dbReference type="SMART" id="SM00387">
    <property type="entry name" value="HATPase_c"/>
    <property type="match status" value="1"/>
</dbReference>
<feature type="domain" description="Response regulatory" evidence="8">
    <location>
        <begin position="14"/>
        <end position="131"/>
    </location>
</feature>
<dbReference type="InterPro" id="IPR036097">
    <property type="entry name" value="HisK_dim/P_sf"/>
</dbReference>
<dbReference type="SUPFAM" id="SSF52172">
    <property type="entry name" value="CheY-like"/>
    <property type="match status" value="1"/>
</dbReference>
<keyword evidence="12" id="KW-1185">Reference proteome</keyword>
<keyword evidence="4" id="KW-0418">Kinase</keyword>
<dbReference type="InterPro" id="IPR011006">
    <property type="entry name" value="CheY-like_superfamily"/>
</dbReference>
<name>A0ABU2FWC6_9EURY</name>
<dbReference type="SUPFAM" id="SSF55874">
    <property type="entry name" value="ATPase domain of HSP90 chaperone/DNA topoisomerase II/histidine kinase"/>
    <property type="match status" value="1"/>
</dbReference>
<dbReference type="InterPro" id="IPR003661">
    <property type="entry name" value="HisK_dim/P_dom"/>
</dbReference>
<dbReference type="EC" id="2.7.13.3" evidence="2"/>
<keyword evidence="3" id="KW-0808">Transferase</keyword>
<dbReference type="InterPro" id="IPR000700">
    <property type="entry name" value="PAS-assoc_C"/>
</dbReference>
<dbReference type="SMART" id="SM00388">
    <property type="entry name" value="HisKA"/>
    <property type="match status" value="1"/>
</dbReference>
<dbReference type="SMART" id="SM00448">
    <property type="entry name" value="REC"/>
    <property type="match status" value="1"/>
</dbReference>
<evidence type="ECO:0000259" key="9">
    <source>
        <dbReference type="PROSITE" id="PS50112"/>
    </source>
</evidence>
<feature type="domain" description="PAC" evidence="10">
    <location>
        <begin position="217"/>
        <end position="268"/>
    </location>
</feature>
<comment type="catalytic activity">
    <reaction evidence="1">
        <text>ATP + protein L-histidine = ADP + protein N-phospho-L-histidine.</text>
        <dbReference type="EC" id="2.7.13.3"/>
    </reaction>
</comment>
<dbReference type="SUPFAM" id="SSF55785">
    <property type="entry name" value="PYP-like sensor domain (PAS domain)"/>
    <property type="match status" value="1"/>
</dbReference>
<accession>A0ABU2FWC6</accession>
<sequence length="512" mass="54480">MDTTEMSADGERVRVLYVDGDAGRRDRFRTRFEADAAEHTLRTADTAEAALAALASAGPPSCLVAVPSLPDGDGLDLIRDARRRWEELPVVLAVIEGSDELARDAVDAGVSAYLPARSEEEVGALVSRTVALGRTTRPPSGYASPGAFLQDAVDALDDVFYVFDAEFRLVRWNRRLSELFGLTDEELHGMRPTEFFLEADRSAVERAAATAVREGETTVDARGETTEGVVLFELTGRRLTAPDGSLVGLCGVGRDVTDQRRRERQLRQQNERLEEFASVVTHDLRNPLAVSTGFLDLERGENDSANLGRVADALDRMSAIVDDVLRTARDGLVVEEPEPVSLAAVARAAWATVETDAATLTVETDRTVLADEDYLRRLFENLFRNCMDHGSAGGPTRSDDAGTESVTVTVGALPDGFFVADDGPGVAEGVRGTLFDSGVSTAAGGTGFGLHIVRSLAAAHGWEVSLADGGAGTDVDAGAPGARFEFRNVSVAVGDGAGGEAERGRRSDGVGR</sequence>
<gene>
    <name evidence="11" type="ORF">NDI79_01500</name>
</gene>
<dbReference type="InterPro" id="IPR005467">
    <property type="entry name" value="His_kinase_dom"/>
</dbReference>
<evidence type="ECO:0000313" key="11">
    <source>
        <dbReference type="EMBL" id="MDS0292842.1"/>
    </source>
</evidence>
<dbReference type="Pfam" id="PF00512">
    <property type="entry name" value="HisKA"/>
    <property type="match status" value="1"/>
</dbReference>
<dbReference type="InterPro" id="IPR000014">
    <property type="entry name" value="PAS"/>
</dbReference>
<dbReference type="SMART" id="SM00091">
    <property type="entry name" value="PAS"/>
    <property type="match status" value="1"/>
</dbReference>
<reference evidence="11 12" key="1">
    <citation type="submission" date="2022-06" db="EMBL/GenBank/DDBJ databases">
        <title>Halogeometricum sp. a new haloarchaeum isolate from saline soil.</title>
        <authorList>
            <person name="Strakova D."/>
            <person name="Galisteo C."/>
            <person name="Sanchez-Porro C."/>
            <person name="Ventosa A."/>
        </authorList>
    </citation>
    <scope>NUCLEOTIDE SEQUENCE [LARGE SCALE GENOMIC DNA]</scope>
    <source>
        <strain evidence="12">S3BR25-2</strain>
    </source>
</reference>
<dbReference type="PROSITE" id="PS50110">
    <property type="entry name" value="RESPONSE_REGULATORY"/>
    <property type="match status" value="1"/>
</dbReference>
<comment type="caution">
    <text evidence="11">The sequence shown here is derived from an EMBL/GenBank/DDBJ whole genome shotgun (WGS) entry which is preliminary data.</text>
</comment>
<evidence type="ECO:0000259" key="8">
    <source>
        <dbReference type="PROSITE" id="PS50110"/>
    </source>
</evidence>
<feature type="domain" description="PAS" evidence="9">
    <location>
        <begin position="145"/>
        <end position="215"/>
    </location>
</feature>
<dbReference type="SUPFAM" id="SSF47384">
    <property type="entry name" value="Homodimeric domain of signal transducing histidine kinase"/>
    <property type="match status" value="1"/>
</dbReference>
<dbReference type="EMBL" id="JAMQOQ010000001">
    <property type="protein sequence ID" value="MDS0292842.1"/>
    <property type="molecule type" value="Genomic_DNA"/>
</dbReference>
<dbReference type="PROSITE" id="PS50112">
    <property type="entry name" value="PAS"/>
    <property type="match status" value="1"/>
</dbReference>
<protein>
    <recommendedName>
        <fullName evidence="2">histidine kinase</fullName>
        <ecNumber evidence="2">2.7.13.3</ecNumber>
    </recommendedName>
</protein>
<dbReference type="Pfam" id="PF00072">
    <property type="entry name" value="Response_reg"/>
    <property type="match status" value="1"/>
</dbReference>
<dbReference type="Gene3D" id="3.30.450.20">
    <property type="entry name" value="PAS domain"/>
    <property type="match status" value="1"/>
</dbReference>
<evidence type="ECO:0000256" key="4">
    <source>
        <dbReference type="ARBA" id="ARBA00022777"/>
    </source>
</evidence>
<dbReference type="InterPro" id="IPR013656">
    <property type="entry name" value="PAS_4"/>
</dbReference>
<dbReference type="RefSeq" id="WP_310926681.1">
    <property type="nucleotide sequence ID" value="NZ_JAMQOQ010000001.1"/>
</dbReference>
<dbReference type="Pfam" id="PF02518">
    <property type="entry name" value="HATPase_c"/>
    <property type="match status" value="1"/>
</dbReference>
<dbReference type="PANTHER" id="PTHR43711">
    <property type="entry name" value="TWO-COMPONENT HISTIDINE KINASE"/>
    <property type="match status" value="1"/>
</dbReference>
<proteinExistence type="predicted"/>
<evidence type="ECO:0000256" key="6">
    <source>
        <dbReference type="PROSITE-ProRule" id="PRU00169"/>
    </source>
</evidence>
<organism evidence="11 12">
    <name type="scientific">Halogeometricum luteum</name>
    <dbReference type="NCBI Taxonomy" id="2950537"/>
    <lineage>
        <taxon>Archaea</taxon>
        <taxon>Methanobacteriati</taxon>
        <taxon>Methanobacteriota</taxon>
        <taxon>Stenosarchaea group</taxon>
        <taxon>Halobacteria</taxon>
        <taxon>Halobacteriales</taxon>
        <taxon>Haloferacaceae</taxon>
        <taxon>Halogeometricum</taxon>
    </lineage>
</organism>
<keyword evidence="5" id="KW-0902">Two-component regulatory system</keyword>
<dbReference type="NCBIfam" id="TIGR00229">
    <property type="entry name" value="sensory_box"/>
    <property type="match status" value="1"/>
</dbReference>
<dbReference type="InterPro" id="IPR001789">
    <property type="entry name" value="Sig_transdc_resp-reg_receiver"/>
</dbReference>
<dbReference type="Proteomes" id="UP001254813">
    <property type="component" value="Unassembled WGS sequence"/>
</dbReference>